<dbReference type="InterPro" id="IPR045141">
    <property type="entry name" value="NAA60-like"/>
</dbReference>
<dbReference type="VEuPathDB" id="AmoebaDB:NF0015620"/>
<evidence type="ECO:0000313" key="16">
    <source>
        <dbReference type="Proteomes" id="UP000444721"/>
    </source>
</evidence>
<accession>A0A6A5C9N6</accession>
<dbReference type="GO" id="GO:0000139">
    <property type="term" value="C:Golgi membrane"/>
    <property type="evidence" value="ECO:0007669"/>
    <property type="project" value="TreeGrafter"/>
</dbReference>
<dbReference type="InterPro" id="IPR000433">
    <property type="entry name" value="Znf_ZZ"/>
</dbReference>
<dbReference type="GO" id="GO:0007059">
    <property type="term" value="P:chromosome segregation"/>
    <property type="evidence" value="ECO:0007669"/>
    <property type="project" value="UniProtKB-KW"/>
</dbReference>
<dbReference type="Proteomes" id="UP000444721">
    <property type="component" value="Unassembled WGS sequence"/>
</dbReference>
<evidence type="ECO:0000256" key="7">
    <source>
        <dbReference type="ARBA" id="ARBA00022853"/>
    </source>
</evidence>
<evidence type="ECO:0000256" key="4">
    <source>
        <dbReference type="ARBA" id="ARBA00022771"/>
    </source>
</evidence>
<evidence type="ECO:0000259" key="14">
    <source>
        <dbReference type="PROSITE" id="PS51186"/>
    </source>
</evidence>
<name>A0A6A5C9N6_NAEFO</name>
<comment type="catalytic activity">
    <reaction evidence="12">
        <text>L-lysyl-[protein] + acetyl-CoA = N(6)-acetyl-L-lysyl-[protein] + CoA + H(+)</text>
        <dbReference type="Rhea" id="RHEA:45948"/>
        <dbReference type="Rhea" id="RHEA-COMP:9752"/>
        <dbReference type="Rhea" id="RHEA-COMP:10731"/>
        <dbReference type="ChEBI" id="CHEBI:15378"/>
        <dbReference type="ChEBI" id="CHEBI:29969"/>
        <dbReference type="ChEBI" id="CHEBI:57287"/>
        <dbReference type="ChEBI" id="CHEBI:57288"/>
        <dbReference type="ChEBI" id="CHEBI:61930"/>
        <dbReference type="EC" id="2.3.1.48"/>
    </reaction>
</comment>
<keyword evidence="16" id="KW-1185">Reference proteome</keyword>
<dbReference type="CDD" id="cd04301">
    <property type="entry name" value="NAT_SF"/>
    <property type="match status" value="1"/>
</dbReference>
<dbReference type="Pfam" id="PF00569">
    <property type="entry name" value="ZZ"/>
    <property type="match status" value="1"/>
</dbReference>
<dbReference type="Pfam" id="PF00583">
    <property type="entry name" value="Acetyltransf_1"/>
    <property type="match status" value="1"/>
</dbReference>
<dbReference type="PANTHER" id="PTHR14744">
    <property type="entry name" value="N-ALPHA-ACETYLTRANSFERASE 60"/>
    <property type="match status" value="1"/>
</dbReference>
<keyword evidence="7" id="KW-0156">Chromatin regulator</keyword>
<comment type="similarity">
    <text evidence="9">Belongs to the acetyltransferase family. NAA60 subfamily.</text>
</comment>
<reference evidence="15 16" key="1">
    <citation type="journal article" date="2019" name="Sci. Rep.">
        <title>Nanopore sequencing improves the draft genome of the human pathogenic amoeba Naegleria fowleri.</title>
        <authorList>
            <person name="Liechti N."/>
            <person name="Schurch N."/>
            <person name="Bruggmann R."/>
            <person name="Wittwer M."/>
        </authorList>
    </citation>
    <scope>NUCLEOTIDE SEQUENCE [LARGE SCALE GENOMIC DNA]</scope>
    <source>
        <strain evidence="15 16">ATCC 30894</strain>
    </source>
</reference>
<dbReference type="AlphaFoldDB" id="A0A6A5C9N6"/>
<dbReference type="OrthoDB" id="2122982at2759"/>
<dbReference type="SUPFAM" id="SSF55729">
    <property type="entry name" value="Acyl-CoA N-acyltransferases (Nat)"/>
    <property type="match status" value="1"/>
</dbReference>
<dbReference type="GO" id="GO:0008270">
    <property type="term" value="F:zinc ion binding"/>
    <property type="evidence" value="ECO:0007669"/>
    <property type="project" value="UniProtKB-KW"/>
</dbReference>
<dbReference type="SUPFAM" id="SSF57850">
    <property type="entry name" value="RING/U-box"/>
    <property type="match status" value="1"/>
</dbReference>
<evidence type="ECO:0000256" key="8">
    <source>
        <dbReference type="ARBA" id="ARBA00023315"/>
    </source>
</evidence>
<dbReference type="PROSITE" id="PS51186">
    <property type="entry name" value="GNAT"/>
    <property type="match status" value="1"/>
</dbReference>
<dbReference type="Gene3D" id="3.40.630.30">
    <property type="match status" value="1"/>
</dbReference>
<evidence type="ECO:0000313" key="15">
    <source>
        <dbReference type="EMBL" id="KAF0983682.1"/>
    </source>
</evidence>
<dbReference type="InterPro" id="IPR016181">
    <property type="entry name" value="Acyl_CoA_acyltransferase"/>
</dbReference>
<proteinExistence type="inferred from homology"/>
<keyword evidence="6" id="KW-0862">Zinc</keyword>
<dbReference type="VEuPathDB" id="AmoebaDB:NfTy_007310"/>
<comment type="catalytic activity">
    <reaction evidence="13">
        <text>N-terminal L-methionyl-[transmembrane protein] + acetyl-CoA = N-terminal N(alpha)-acetyl-L-methionyl-[transmembrane protein] + CoA + H(+)</text>
        <dbReference type="Rhea" id="RHEA:50604"/>
        <dbReference type="Rhea" id="RHEA-COMP:12745"/>
        <dbReference type="Rhea" id="RHEA-COMP:12746"/>
        <dbReference type="ChEBI" id="CHEBI:15378"/>
        <dbReference type="ChEBI" id="CHEBI:57287"/>
        <dbReference type="ChEBI" id="CHEBI:57288"/>
        <dbReference type="ChEBI" id="CHEBI:64731"/>
        <dbReference type="ChEBI" id="CHEBI:133414"/>
        <dbReference type="EC" id="2.3.1.259"/>
    </reaction>
</comment>
<dbReference type="PANTHER" id="PTHR14744:SF15">
    <property type="entry name" value="N-ALPHA-ACETYLTRANSFERASE 60"/>
    <property type="match status" value="1"/>
</dbReference>
<evidence type="ECO:0000256" key="10">
    <source>
        <dbReference type="ARBA" id="ARBA00026111"/>
    </source>
</evidence>
<gene>
    <name evidence="15" type="ORF">FDP41_007597</name>
</gene>
<dbReference type="SMART" id="SM00291">
    <property type="entry name" value="ZnF_ZZ"/>
    <property type="match status" value="1"/>
</dbReference>
<dbReference type="GeneID" id="68114815"/>
<evidence type="ECO:0000256" key="6">
    <source>
        <dbReference type="ARBA" id="ARBA00022833"/>
    </source>
</evidence>
<evidence type="ECO:0000256" key="9">
    <source>
        <dbReference type="ARBA" id="ARBA00025774"/>
    </source>
</evidence>
<dbReference type="VEuPathDB" id="AmoebaDB:FDP41_007597"/>
<keyword evidence="4" id="KW-0863">Zinc-finger</keyword>
<evidence type="ECO:0000256" key="3">
    <source>
        <dbReference type="ARBA" id="ARBA00022723"/>
    </source>
</evidence>
<sequence length="650" mass="74728">MQHDHQSRIFCPSALSTWHAEQHFITTGISSVPPNDDHHPECSDFFIHDPNACWCSGCKRKFEIGSVMLLCLNCPFGFHKSSDGISQNSKNNHNHNSKGYILCNKCGKEFSKHHLKKGHCFVTLINRKFSYEALLESARFDTLSSKISATCISKNGVLVADDFCKKVEACHAKANCWLFTKPKELFAEDEIQIYNDNIIHRRVTCDACECTIHGTRYCCLNCADFDLCSNCMKQHLQKSRRSISNGMDASIHPSKTFMDDQNNCSNTDTTTTFTDTTCSHNPNHVFLQTLLPLLNRPKQLSNCVYLDDPSGHDSSRGVDLISSMTSSSMTWYSASQSMILNNLNFHEQAQSSSRAVNSQQPTTQNLVSNTYNTFMLQSCNTHAGLNSHLIDLTQQHPNVIIIPYNENLFDMLYEIECLSFSKAYNRDLLFHILDLSLHNSLDKPVDYFSWVALMRTPTTNDDSTKSSSQFQMNSQHYVAGFIMYNINKEKERAEISSFAVHPSLRNHGIGRELLRYSLAHILKYEWLWYGQQNEMVHHVIDINDMHDCEDEELRYYTNEPISHSHSRLMWKHSCRWIQLHVSSLNLAAQKLYTKFGFKTHHYHDNYYSHFGGDNKKKRQHSEKELYPSDTGDGVVMILTLEDKDHLFKLQ</sequence>
<evidence type="ECO:0000256" key="1">
    <source>
        <dbReference type="ARBA" id="ARBA00013184"/>
    </source>
</evidence>
<dbReference type="InterPro" id="IPR000182">
    <property type="entry name" value="GNAT_dom"/>
</dbReference>
<evidence type="ECO:0000256" key="11">
    <source>
        <dbReference type="ARBA" id="ARBA00026144"/>
    </source>
</evidence>
<keyword evidence="8" id="KW-0012">Acyltransferase</keyword>
<dbReference type="InterPro" id="IPR043145">
    <property type="entry name" value="Znf_ZZ_sf"/>
</dbReference>
<comment type="caution">
    <text evidence="15">The sequence shown here is derived from an EMBL/GenBank/DDBJ whole genome shotgun (WGS) entry which is preliminary data.</text>
</comment>
<protein>
    <recommendedName>
        <fullName evidence="11">N-alpha-acetyltransferase 60</fullName>
        <ecNumber evidence="10">2.3.1.259</ecNumber>
        <ecNumber evidence="1">2.3.1.48</ecNumber>
    </recommendedName>
</protein>
<dbReference type="EC" id="2.3.1.259" evidence="10"/>
<evidence type="ECO:0000256" key="2">
    <source>
        <dbReference type="ARBA" id="ARBA00022679"/>
    </source>
</evidence>
<dbReference type="RefSeq" id="XP_044568395.1">
    <property type="nucleotide sequence ID" value="XM_044711358.1"/>
</dbReference>
<dbReference type="GO" id="GO:0120518">
    <property type="term" value="F:protein N-terminal-methionine acetyltransferase activity"/>
    <property type="evidence" value="ECO:0007669"/>
    <property type="project" value="UniProtKB-EC"/>
</dbReference>
<dbReference type="EC" id="2.3.1.48" evidence="1"/>
<dbReference type="EMBL" id="VFQX01000004">
    <property type="protein sequence ID" value="KAF0983682.1"/>
    <property type="molecule type" value="Genomic_DNA"/>
</dbReference>
<feature type="domain" description="N-acetyltransferase" evidence="14">
    <location>
        <begin position="399"/>
        <end position="641"/>
    </location>
</feature>
<keyword evidence="3" id="KW-0479">Metal-binding</keyword>
<dbReference type="Gene3D" id="3.30.60.90">
    <property type="match status" value="1"/>
</dbReference>
<keyword evidence="5" id="KW-0159">Chromosome partition</keyword>
<dbReference type="GO" id="GO:0004402">
    <property type="term" value="F:histone acetyltransferase activity"/>
    <property type="evidence" value="ECO:0007669"/>
    <property type="project" value="TreeGrafter"/>
</dbReference>
<evidence type="ECO:0000256" key="13">
    <source>
        <dbReference type="ARBA" id="ARBA00048848"/>
    </source>
</evidence>
<evidence type="ECO:0000256" key="12">
    <source>
        <dbReference type="ARBA" id="ARBA00048017"/>
    </source>
</evidence>
<dbReference type="CDD" id="cd02340">
    <property type="entry name" value="ZZ_NBR1_like"/>
    <property type="match status" value="1"/>
</dbReference>
<evidence type="ECO:0000256" key="5">
    <source>
        <dbReference type="ARBA" id="ARBA00022829"/>
    </source>
</evidence>
<organism evidence="15 16">
    <name type="scientific">Naegleria fowleri</name>
    <name type="common">Brain eating amoeba</name>
    <dbReference type="NCBI Taxonomy" id="5763"/>
    <lineage>
        <taxon>Eukaryota</taxon>
        <taxon>Discoba</taxon>
        <taxon>Heterolobosea</taxon>
        <taxon>Tetramitia</taxon>
        <taxon>Eutetramitia</taxon>
        <taxon>Vahlkampfiidae</taxon>
        <taxon>Naegleria</taxon>
    </lineage>
</organism>
<dbReference type="PROSITE" id="PS01357">
    <property type="entry name" value="ZF_ZZ_1"/>
    <property type="match status" value="1"/>
</dbReference>
<keyword evidence="2" id="KW-0808">Transferase</keyword>